<evidence type="ECO:0000313" key="4">
    <source>
        <dbReference type="EMBL" id="KAG2501564.1"/>
    </source>
</evidence>
<feature type="domain" description="DUF4460" evidence="2">
    <location>
        <begin position="110"/>
        <end position="172"/>
    </location>
</feature>
<dbReference type="EMBL" id="JAEHOE010000001">
    <property type="protein sequence ID" value="KAG2501564.1"/>
    <property type="molecule type" value="Genomic_DNA"/>
</dbReference>
<evidence type="ECO:0000259" key="2">
    <source>
        <dbReference type="Pfam" id="PF14687"/>
    </source>
</evidence>
<sequence length="646" mass="65287">MAGPAGPQARLAVAYKLRAGSPALCRGPSAEPVGRILSRRPTCYGAASRGQGPNQGQPPAAFPAASAAGGGGSAGGGRNGGGGAPGNGSGGGGDSEPGGVGSGPATPVPLRAALRMLYLRVHPDLFAKTPKAKAENERSFKLLQEYTALAKGGDPRSPAARVPYRFVFYLRERPAAVAAAGEAEAAPRPELEPVRPVTPPLRPRPGETSPPKPAAGAAQAAAAAAASTGAPSPGAGAKAGGAGANAEAEAEGDEVPGLYRVAVMLPPPAISPEGSRAFASPTRKALAKLLTACGVATTGRDEAEGAEGAEGGAAAGEAELSLAALLPDAVEELRQAEASSAAAPAVRVANLRGALRLRHQVMVSFADKRLPPAQQVALLERLARVVEAEAKGGLKLAGCHIVIGDRLGLDRLGQLCLAASEPDDVWASFLVGADLDFVRAQRAHVQAIRVLEGKVSGAAGLAQIYTPYAHLTDPAYRAALEALAAEAAARGPLGGGQLKPLTLCIVPPAPQLAGQTPEPPVRLDPTTAGVMVAESDVAPAVLYDGAEALGPEALAGLKVHREAEKDLGGLAERTRQRLRLRGLTRDSGVKPEAFKRLCGMLLEQQAALTPLLEGCRMRVTAPAVGVPAVRVAADGSGLEVASNVEL</sequence>
<dbReference type="PANTHER" id="PTHR31596:SF1">
    <property type="entry name" value="T-CELL ACTIVATION INHIBITOR, MITOCHONDRIAL"/>
    <property type="match status" value="1"/>
</dbReference>
<dbReference type="Pfam" id="PF14687">
    <property type="entry name" value="DUF4460"/>
    <property type="match status" value="1"/>
</dbReference>
<evidence type="ECO:0000313" key="5">
    <source>
        <dbReference type="Proteomes" id="UP000612055"/>
    </source>
</evidence>
<feature type="compositionally biased region" description="Low complexity" evidence="1">
    <location>
        <begin position="50"/>
        <end position="67"/>
    </location>
</feature>
<feature type="region of interest" description="Disordered" evidence="1">
    <location>
        <begin position="43"/>
        <end position="107"/>
    </location>
</feature>
<evidence type="ECO:0000259" key="3">
    <source>
        <dbReference type="Pfam" id="PF14688"/>
    </source>
</evidence>
<dbReference type="InterPro" id="IPR027986">
    <property type="entry name" value="TCAIM"/>
</dbReference>
<feature type="compositionally biased region" description="Low complexity" evidence="1">
    <location>
        <begin position="214"/>
        <end position="236"/>
    </location>
</feature>
<protein>
    <recommendedName>
        <fullName evidence="6">DUF4460 domain-containing protein</fullName>
    </recommendedName>
</protein>
<gene>
    <name evidence="4" type="ORF">HYH03_000071</name>
</gene>
<dbReference type="OrthoDB" id="1888383at2759"/>
<dbReference type="Proteomes" id="UP000612055">
    <property type="component" value="Unassembled WGS sequence"/>
</dbReference>
<dbReference type="PANTHER" id="PTHR31596">
    <property type="entry name" value="T-CELL ACTIVATION INHIBITOR, MITOCHONDRIAL"/>
    <property type="match status" value="1"/>
</dbReference>
<feature type="compositionally biased region" description="Gly residues" evidence="1">
    <location>
        <begin position="68"/>
        <end position="102"/>
    </location>
</feature>
<feature type="region of interest" description="Disordered" evidence="1">
    <location>
        <begin position="181"/>
        <end position="249"/>
    </location>
</feature>
<feature type="compositionally biased region" description="Pro residues" evidence="1">
    <location>
        <begin position="196"/>
        <end position="213"/>
    </location>
</feature>
<dbReference type="GO" id="GO:0005739">
    <property type="term" value="C:mitochondrion"/>
    <property type="evidence" value="ECO:0007669"/>
    <property type="project" value="TreeGrafter"/>
</dbReference>
<reference evidence="4" key="1">
    <citation type="journal article" date="2020" name="bioRxiv">
        <title>Comparative genomics of Chlamydomonas.</title>
        <authorList>
            <person name="Craig R.J."/>
            <person name="Hasan A.R."/>
            <person name="Ness R.W."/>
            <person name="Keightley P.D."/>
        </authorList>
    </citation>
    <scope>NUCLEOTIDE SEQUENCE</scope>
    <source>
        <strain evidence="4">CCAP 11/70</strain>
    </source>
</reference>
<name>A0A836C730_9CHLO</name>
<feature type="domain" description="DUF4461" evidence="3">
    <location>
        <begin position="322"/>
        <end position="621"/>
    </location>
</feature>
<dbReference type="AlphaFoldDB" id="A0A836C730"/>
<proteinExistence type="predicted"/>
<evidence type="ECO:0008006" key="6">
    <source>
        <dbReference type="Google" id="ProtNLM"/>
    </source>
</evidence>
<dbReference type="Pfam" id="PF14688">
    <property type="entry name" value="DUF4461"/>
    <property type="match status" value="1"/>
</dbReference>
<evidence type="ECO:0000256" key="1">
    <source>
        <dbReference type="SAM" id="MobiDB-lite"/>
    </source>
</evidence>
<organism evidence="4 5">
    <name type="scientific">Edaphochlamys debaryana</name>
    <dbReference type="NCBI Taxonomy" id="47281"/>
    <lineage>
        <taxon>Eukaryota</taxon>
        <taxon>Viridiplantae</taxon>
        <taxon>Chlorophyta</taxon>
        <taxon>core chlorophytes</taxon>
        <taxon>Chlorophyceae</taxon>
        <taxon>CS clade</taxon>
        <taxon>Chlamydomonadales</taxon>
        <taxon>Chlamydomonadales incertae sedis</taxon>
        <taxon>Edaphochlamys</taxon>
    </lineage>
</organism>
<keyword evidence="5" id="KW-1185">Reference proteome</keyword>
<dbReference type="InterPro" id="IPR028031">
    <property type="entry name" value="DUF4460"/>
</dbReference>
<accession>A0A836C730</accession>
<dbReference type="InterPro" id="IPR027989">
    <property type="entry name" value="DUF4461"/>
</dbReference>
<comment type="caution">
    <text evidence="4">The sequence shown here is derived from an EMBL/GenBank/DDBJ whole genome shotgun (WGS) entry which is preliminary data.</text>
</comment>